<dbReference type="Proteomes" id="UP001209878">
    <property type="component" value="Unassembled WGS sequence"/>
</dbReference>
<comment type="cofactor">
    <cofactor evidence="1">
        <name>a divalent metal cation</name>
        <dbReference type="ChEBI" id="CHEBI:60240"/>
    </cofactor>
</comment>
<evidence type="ECO:0000256" key="6">
    <source>
        <dbReference type="ARBA" id="ARBA00022490"/>
    </source>
</evidence>
<dbReference type="InterPro" id="IPR026103">
    <property type="entry name" value="HARBI1_animal"/>
</dbReference>
<feature type="compositionally biased region" description="Acidic residues" evidence="13">
    <location>
        <begin position="312"/>
        <end position="323"/>
    </location>
</feature>
<evidence type="ECO:0000256" key="9">
    <source>
        <dbReference type="ARBA" id="ARBA00022801"/>
    </source>
</evidence>
<evidence type="ECO:0000256" key="1">
    <source>
        <dbReference type="ARBA" id="ARBA00001968"/>
    </source>
</evidence>
<reference evidence="15" key="1">
    <citation type="journal article" date="2023" name="Mol. Biol. Evol.">
        <title>Third-Generation Sequencing Reveals the Adaptive Role of the Epigenome in Three Deep-Sea Polychaetes.</title>
        <authorList>
            <person name="Perez M."/>
            <person name="Aroh O."/>
            <person name="Sun Y."/>
            <person name="Lan Y."/>
            <person name="Juniper S.K."/>
            <person name="Young C.R."/>
            <person name="Angers B."/>
            <person name="Qian P.Y."/>
        </authorList>
    </citation>
    <scope>NUCLEOTIDE SEQUENCE</scope>
    <source>
        <strain evidence="15">R07B-5</strain>
    </source>
</reference>
<keyword evidence="9" id="KW-0378">Hydrolase</keyword>
<keyword evidence="16" id="KW-1185">Reference proteome</keyword>
<evidence type="ECO:0000256" key="5">
    <source>
        <dbReference type="ARBA" id="ARBA00015519"/>
    </source>
</evidence>
<dbReference type="PANTHER" id="PTHR22930:SF267">
    <property type="entry name" value="NUCLEASE HARBI1-RELATED"/>
    <property type="match status" value="1"/>
</dbReference>
<proteinExistence type="inferred from homology"/>
<evidence type="ECO:0000256" key="4">
    <source>
        <dbReference type="ARBA" id="ARBA00006958"/>
    </source>
</evidence>
<evidence type="ECO:0000256" key="2">
    <source>
        <dbReference type="ARBA" id="ARBA00004123"/>
    </source>
</evidence>
<sequence length="399" mass="44845">MAALRPVHRLNNEARRGLHRERVFRDRSHPFEIYDDAELFMRYRFRRADIMNLVDMVDNNISVAERKGSLTPTLQVLIALRFFACGSFQLVVGDLFGVSKATISRTIHRVAAGFARLVPRHVRFHPQRETEAMKVVFHAVANFPNVIGCVDCTHVKIATPAVNEHEYVNRKNDHTINVQLICDADASIMNCVVRWPGSVHDARILRESPVFTKFETMPRPLEGFILGDSGYMLRDWLLTPYIHVANAEQQRYNDSYCATRCIIERCNGILKRRWHCLHTGLRYEPGKACQIIMACIVLHNIAVKLRLPVPDEDDHPVDGDNDGNDGNNEGGVPTVTGRAKRDRLVQRYFSGMDMTGFDATSSAWKVSTGVDGIIASAGVDTTIVLSSVAMTTALTRVST</sequence>
<evidence type="ECO:0000313" key="15">
    <source>
        <dbReference type="EMBL" id="KAK2155778.1"/>
    </source>
</evidence>
<evidence type="ECO:0000256" key="10">
    <source>
        <dbReference type="ARBA" id="ARBA00023242"/>
    </source>
</evidence>
<accession>A0AAD9JM71</accession>
<gene>
    <name evidence="15" type="ORF">NP493_2043g00015</name>
</gene>
<dbReference type="InterPro" id="IPR045249">
    <property type="entry name" value="HARBI1-like"/>
</dbReference>
<evidence type="ECO:0000256" key="11">
    <source>
        <dbReference type="ARBA" id="ARBA00030126"/>
    </source>
</evidence>
<dbReference type="Pfam" id="PF13359">
    <property type="entry name" value="DDE_Tnp_4"/>
    <property type="match status" value="1"/>
</dbReference>
<feature type="region of interest" description="Disordered" evidence="13">
    <location>
        <begin position="312"/>
        <end position="337"/>
    </location>
</feature>
<keyword evidence="7" id="KW-0540">Nuclease</keyword>
<dbReference type="InterPro" id="IPR027806">
    <property type="entry name" value="HARBI1_dom"/>
</dbReference>
<comment type="function">
    <text evidence="12">Transposase-derived protein that may have nuclease activity. Does not have transposase activity.</text>
</comment>
<keyword evidence="6" id="KW-0963">Cytoplasm</keyword>
<evidence type="ECO:0000256" key="3">
    <source>
        <dbReference type="ARBA" id="ARBA00004496"/>
    </source>
</evidence>
<dbReference type="GO" id="GO:0004518">
    <property type="term" value="F:nuclease activity"/>
    <property type="evidence" value="ECO:0007669"/>
    <property type="project" value="UniProtKB-KW"/>
</dbReference>
<dbReference type="AlphaFoldDB" id="A0AAD9JM71"/>
<evidence type="ECO:0000256" key="13">
    <source>
        <dbReference type="SAM" id="MobiDB-lite"/>
    </source>
</evidence>
<feature type="compositionally biased region" description="Low complexity" evidence="13">
    <location>
        <begin position="324"/>
        <end position="333"/>
    </location>
</feature>
<dbReference type="GO" id="GO:0005737">
    <property type="term" value="C:cytoplasm"/>
    <property type="evidence" value="ECO:0007669"/>
    <property type="project" value="UniProtKB-SubCell"/>
</dbReference>
<feature type="domain" description="DDE Tnp4" evidence="14">
    <location>
        <begin position="150"/>
        <end position="300"/>
    </location>
</feature>
<dbReference type="GO" id="GO:0016787">
    <property type="term" value="F:hydrolase activity"/>
    <property type="evidence" value="ECO:0007669"/>
    <property type="project" value="UniProtKB-KW"/>
</dbReference>
<comment type="caution">
    <text evidence="15">The sequence shown here is derived from an EMBL/GenBank/DDBJ whole genome shotgun (WGS) entry which is preliminary data.</text>
</comment>
<evidence type="ECO:0000256" key="12">
    <source>
        <dbReference type="ARBA" id="ARBA00045850"/>
    </source>
</evidence>
<dbReference type="EMBL" id="JAODUO010002041">
    <property type="protein sequence ID" value="KAK2155778.1"/>
    <property type="molecule type" value="Genomic_DNA"/>
</dbReference>
<evidence type="ECO:0000256" key="8">
    <source>
        <dbReference type="ARBA" id="ARBA00022723"/>
    </source>
</evidence>
<keyword evidence="10" id="KW-0539">Nucleus</keyword>
<organism evidence="15 16">
    <name type="scientific">Ridgeia piscesae</name>
    <name type="common">Tubeworm</name>
    <dbReference type="NCBI Taxonomy" id="27915"/>
    <lineage>
        <taxon>Eukaryota</taxon>
        <taxon>Metazoa</taxon>
        <taxon>Spiralia</taxon>
        <taxon>Lophotrochozoa</taxon>
        <taxon>Annelida</taxon>
        <taxon>Polychaeta</taxon>
        <taxon>Sedentaria</taxon>
        <taxon>Canalipalpata</taxon>
        <taxon>Sabellida</taxon>
        <taxon>Siboglinidae</taxon>
        <taxon>Ridgeia</taxon>
    </lineage>
</organism>
<comment type="similarity">
    <text evidence="4">Belongs to the HARBI1 family.</text>
</comment>
<comment type="subcellular location">
    <subcellularLocation>
        <location evidence="3">Cytoplasm</location>
    </subcellularLocation>
    <subcellularLocation>
        <location evidence="2">Nucleus</location>
    </subcellularLocation>
</comment>
<name>A0AAD9JM71_RIDPI</name>
<evidence type="ECO:0000313" key="16">
    <source>
        <dbReference type="Proteomes" id="UP001209878"/>
    </source>
</evidence>
<dbReference type="GO" id="GO:0046872">
    <property type="term" value="F:metal ion binding"/>
    <property type="evidence" value="ECO:0007669"/>
    <property type="project" value="UniProtKB-KW"/>
</dbReference>
<protein>
    <recommendedName>
        <fullName evidence="5">Putative nuclease HARBI1</fullName>
    </recommendedName>
    <alternativeName>
        <fullName evidence="11">Harbinger transposase-derived nuclease</fullName>
    </alternativeName>
</protein>
<dbReference type="PANTHER" id="PTHR22930">
    <property type="match status" value="1"/>
</dbReference>
<evidence type="ECO:0000256" key="7">
    <source>
        <dbReference type="ARBA" id="ARBA00022722"/>
    </source>
</evidence>
<evidence type="ECO:0000259" key="14">
    <source>
        <dbReference type="Pfam" id="PF13359"/>
    </source>
</evidence>
<dbReference type="GO" id="GO:0005634">
    <property type="term" value="C:nucleus"/>
    <property type="evidence" value="ECO:0007669"/>
    <property type="project" value="UniProtKB-SubCell"/>
</dbReference>
<keyword evidence="8" id="KW-0479">Metal-binding</keyword>
<dbReference type="PRINTS" id="PR02086">
    <property type="entry name" value="PUTNUCHARBI1"/>
</dbReference>